<organism evidence="1 2">
    <name type="scientific">Limimaricola cinnabarinus LL-001</name>
    <dbReference type="NCBI Taxonomy" id="1337093"/>
    <lineage>
        <taxon>Bacteria</taxon>
        <taxon>Pseudomonadati</taxon>
        <taxon>Pseudomonadota</taxon>
        <taxon>Alphaproteobacteria</taxon>
        <taxon>Rhodobacterales</taxon>
        <taxon>Paracoccaceae</taxon>
        <taxon>Limimaricola</taxon>
    </lineage>
</organism>
<accession>U2YNP1</accession>
<comment type="caution">
    <text evidence="1">The sequence shown here is derived from an EMBL/GenBank/DDBJ whole genome shotgun (WGS) entry which is preliminary data.</text>
</comment>
<evidence type="ECO:0000313" key="2">
    <source>
        <dbReference type="Proteomes" id="UP000016566"/>
    </source>
</evidence>
<evidence type="ECO:0008006" key="3">
    <source>
        <dbReference type="Google" id="ProtNLM"/>
    </source>
</evidence>
<reference evidence="1" key="1">
    <citation type="journal article" date="2013" name="Genome Announc.">
        <title>Draft Genome Sequence of Loktanella cinnabarina LL-001T, Isolated from Deep-Sea Floor Sediment.</title>
        <authorList>
            <person name="Nishi S."/>
            <person name="Tsubouchi T."/>
            <person name="Takaki Y."/>
            <person name="Koyanagi R."/>
            <person name="Satoh N."/>
            <person name="Maruyama T."/>
            <person name="Hatada Y."/>
        </authorList>
    </citation>
    <scope>NUCLEOTIDE SEQUENCE [LARGE SCALE GENOMIC DNA]</scope>
    <source>
        <strain evidence="1">LL-001</strain>
    </source>
</reference>
<proteinExistence type="predicted"/>
<name>U2YNP1_9RHOB</name>
<keyword evidence="2" id="KW-1185">Reference proteome</keyword>
<protein>
    <recommendedName>
        <fullName evidence="3">Transcriptional regulator, TetR family</fullName>
    </recommendedName>
</protein>
<dbReference type="AlphaFoldDB" id="U2YNP1"/>
<evidence type="ECO:0000313" key="1">
    <source>
        <dbReference type="EMBL" id="GAD56926.1"/>
    </source>
</evidence>
<dbReference type="Proteomes" id="UP000016566">
    <property type="component" value="Unassembled WGS sequence"/>
</dbReference>
<sequence>MSSMVVAVHDGMMLQYNLRQGEIDGPELVKNVRKMVLSGLNG</sequence>
<dbReference type="EMBL" id="BATB01000053">
    <property type="protein sequence ID" value="GAD56926.1"/>
    <property type="molecule type" value="Genomic_DNA"/>
</dbReference>
<gene>
    <name evidence="1" type="ORF">MBELCI_2978</name>
</gene>